<dbReference type="OrthoDB" id="6781668at2759"/>
<proteinExistence type="predicted"/>
<feature type="compositionally biased region" description="Low complexity" evidence="1">
    <location>
        <begin position="155"/>
        <end position="168"/>
    </location>
</feature>
<evidence type="ECO:0000256" key="2">
    <source>
        <dbReference type="SAM" id="Phobius"/>
    </source>
</evidence>
<name>A0A7J5X8N6_DISMA</name>
<dbReference type="Proteomes" id="UP000518266">
    <property type="component" value="Unassembled WGS sequence"/>
</dbReference>
<organism evidence="3 4">
    <name type="scientific">Dissostichus mawsoni</name>
    <name type="common">Antarctic cod</name>
    <dbReference type="NCBI Taxonomy" id="36200"/>
    <lineage>
        <taxon>Eukaryota</taxon>
        <taxon>Metazoa</taxon>
        <taxon>Chordata</taxon>
        <taxon>Craniata</taxon>
        <taxon>Vertebrata</taxon>
        <taxon>Euteleostomi</taxon>
        <taxon>Actinopterygii</taxon>
        <taxon>Neopterygii</taxon>
        <taxon>Teleostei</taxon>
        <taxon>Neoteleostei</taxon>
        <taxon>Acanthomorphata</taxon>
        <taxon>Eupercaria</taxon>
        <taxon>Perciformes</taxon>
        <taxon>Notothenioidei</taxon>
        <taxon>Nototheniidae</taxon>
        <taxon>Dissostichus</taxon>
    </lineage>
</organism>
<dbReference type="EMBL" id="JAAKFY010000027">
    <property type="protein sequence ID" value="KAF3832997.1"/>
    <property type="molecule type" value="Genomic_DNA"/>
</dbReference>
<evidence type="ECO:0000313" key="3">
    <source>
        <dbReference type="EMBL" id="KAF3832997.1"/>
    </source>
</evidence>
<feature type="region of interest" description="Disordered" evidence="1">
    <location>
        <begin position="136"/>
        <end position="171"/>
    </location>
</feature>
<reference evidence="3 4" key="1">
    <citation type="submission" date="2020-03" db="EMBL/GenBank/DDBJ databases">
        <title>Dissostichus mawsoni Genome sequencing and assembly.</title>
        <authorList>
            <person name="Park H."/>
        </authorList>
    </citation>
    <scope>NUCLEOTIDE SEQUENCE [LARGE SCALE GENOMIC DNA]</scope>
    <source>
        <strain evidence="3">DM0001</strain>
        <tissue evidence="3">Muscle</tissue>
    </source>
</reference>
<keyword evidence="2" id="KW-0472">Membrane</keyword>
<comment type="caution">
    <text evidence="3">The sequence shown here is derived from an EMBL/GenBank/DDBJ whole genome shotgun (WGS) entry which is preliminary data.</text>
</comment>
<protein>
    <submittedName>
        <fullName evidence="3">Uncharacterized protein</fullName>
    </submittedName>
</protein>
<feature type="transmembrane region" description="Helical" evidence="2">
    <location>
        <begin position="32"/>
        <end position="55"/>
    </location>
</feature>
<keyword evidence="2" id="KW-1133">Transmembrane helix</keyword>
<gene>
    <name evidence="3" type="ORF">F7725_026662</name>
</gene>
<keyword evidence="4" id="KW-1185">Reference proteome</keyword>
<sequence>MFSLMLMGAWMFYGCLKYWATHCVLHYEEQGLWGVVSVLVTCSPWLLSVFLLAFYHTCWSGLMLLLQLYQIAFLGLTTAERTSLTMHQRKQRQPVPLKQNPYNLGVMRNLASFFQLRCCGLFKPAIIDWTQQFPPAATSTGSDTPTWSDPSLPPHSQGQGSDSHSGSGPKAQSVYLFF</sequence>
<keyword evidence="2" id="KW-0812">Transmembrane</keyword>
<evidence type="ECO:0000313" key="4">
    <source>
        <dbReference type="Proteomes" id="UP000518266"/>
    </source>
</evidence>
<dbReference type="AlphaFoldDB" id="A0A7J5X8N6"/>
<accession>A0A7J5X8N6</accession>
<evidence type="ECO:0000256" key="1">
    <source>
        <dbReference type="SAM" id="MobiDB-lite"/>
    </source>
</evidence>
<feature type="compositionally biased region" description="Polar residues" evidence="1">
    <location>
        <begin position="136"/>
        <end position="149"/>
    </location>
</feature>
<feature type="transmembrane region" description="Helical" evidence="2">
    <location>
        <begin position="6"/>
        <end position="25"/>
    </location>
</feature>